<dbReference type="RefSeq" id="WP_063356746.1">
    <property type="nucleotide sequence ID" value="NZ_AQHB01000039.1"/>
</dbReference>
<keyword evidence="3" id="KW-1185">Reference proteome</keyword>
<dbReference type="PATRIC" id="fig|1365250.3.peg.4873"/>
<gene>
    <name evidence="2" type="ORF">N475_24335</name>
</gene>
<accession>A0A166UGY0</accession>
<comment type="caution">
    <text evidence="2">The sequence shown here is derived from an EMBL/GenBank/DDBJ whole genome shotgun (WGS) entry which is preliminary data.</text>
</comment>
<sequence>MRFKYALTLIFAPLMLCACQTTSFTYNPENREHSQLALVHLEQGPRSYANDYLAEIEYIWNEQGKELSGRLPYVSATFSTMKMQPGVYRIQAKCANAKYSGSVEGIFNFQSGGQYRVYCELKKDRNTLGFEVSTHVSLKLETLQ</sequence>
<feature type="signal peptide" evidence="1">
    <location>
        <begin position="1"/>
        <end position="18"/>
    </location>
</feature>
<evidence type="ECO:0000256" key="1">
    <source>
        <dbReference type="SAM" id="SignalP"/>
    </source>
</evidence>
<evidence type="ECO:0000313" key="2">
    <source>
        <dbReference type="EMBL" id="KZN30657.1"/>
    </source>
</evidence>
<dbReference type="EMBL" id="AUYB01000148">
    <property type="protein sequence ID" value="KZN30657.1"/>
    <property type="molecule type" value="Genomic_DNA"/>
</dbReference>
<dbReference type="PROSITE" id="PS51257">
    <property type="entry name" value="PROKAR_LIPOPROTEIN"/>
    <property type="match status" value="1"/>
</dbReference>
<protein>
    <recommendedName>
        <fullName evidence="4">YtkA-like domain-containing protein</fullName>
    </recommendedName>
</protein>
<name>A0A166UGY0_9GAMM</name>
<feature type="chain" id="PRO_5007880608" description="YtkA-like domain-containing protein" evidence="1">
    <location>
        <begin position="19"/>
        <end position="144"/>
    </location>
</feature>
<proteinExistence type="predicted"/>
<dbReference type="AlphaFoldDB" id="A0A166UGY0"/>
<reference evidence="2 3" key="1">
    <citation type="submission" date="2013-07" db="EMBL/GenBank/DDBJ databases">
        <title>Comparative Genomic and Metabolomic Analysis of Twelve Strains of Pseudoalteromonas luteoviolacea.</title>
        <authorList>
            <person name="Vynne N.G."/>
            <person name="Mansson M."/>
            <person name="Gram L."/>
        </authorList>
    </citation>
    <scope>NUCLEOTIDE SEQUENCE [LARGE SCALE GENOMIC DNA]</scope>
    <source>
        <strain evidence="2 3">DSM 6061</strain>
    </source>
</reference>
<keyword evidence="1" id="KW-0732">Signal</keyword>
<dbReference type="Proteomes" id="UP000076643">
    <property type="component" value="Unassembled WGS sequence"/>
</dbReference>
<evidence type="ECO:0008006" key="4">
    <source>
        <dbReference type="Google" id="ProtNLM"/>
    </source>
</evidence>
<evidence type="ECO:0000313" key="3">
    <source>
        <dbReference type="Proteomes" id="UP000076643"/>
    </source>
</evidence>
<organism evidence="2 3">
    <name type="scientific">Pseudoalteromonas luteoviolacea DSM 6061</name>
    <dbReference type="NCBI Taxonomy" id="1365250"/>
    <lineage>
        <taxon>Bacteria</taxon>
        <taxon>Pseudomonadati</taxon>
        <taxon>Pseudomonadota</taxon>
        <taxon>Gammaproteobacteria</taxon>
        <taxon>Alteromonadales</taxon>
        <taxon>Pseudoalteromonadaceae</taxon>
        <taxon>Pseudoalteromonas</taxon>
    </lineage>
</organism>